<dbReference type="AlphaFoldDB" id="A0A1D2NFB8"/>
<evidence type="ECO:0000256" key="4">
    <source>
        <dbReference type="ARBA" id="ARBA00035286"/>
    </source>
</evidence>
<sequence length="265" mass="30546">MSYGYCSILDEEWSEPNRDLEGPDHVLMIVRHGVSHRFQPLDPLFQYSRLLFPAAVPAVSDKMTPVGSSNGSFSNVLVPTRNISTSNAVAMPYEKRLGPKGWPRYNNVVFPPQTMDEKRRPAYVCHMTTNIKYSPWKMWYVACFIRGMSVDEAVRQLSFVNKKGAGFVKKTLLEAQEIAVQDHNVEFRSNLWVAESFCTKGVVVKGIRRHARKRVGLVEYFHCHYFVRLEEGPPPKHYFTPSPDGPTLLQRWIDERRSQRVYGSY</sequence>
<dbReference type="InterPro" id="IPR047867">
    <property type="entry name" value="Ribosomal_uL22_bac/org-type"/>
</dbReference>
<dbReference type="InterPro" id="IPR001063">
    <property type="entry name" value="Ribosomal_uL22"/>
</dbReference>
<evidence type="ECO:0000256" key="6">
    <source>
        <dbReference type="RuleBase" id="RU004005"/>
    </source>
</evidence>
<dbReference type="Proteomes" id="UP000094527">
    <property type="component" value="Unassembled WGS sequence"/>
</dbReference>
<dbReference type="GO" id="GO:0006412">
    <property type="term" value="P:translation"/>
    <property type="evidence" value="ECO:0007669"/>
    <property type="project" value="InterPro"/>
</dbReference>
<keyword evidence="2 6" id="KW-0689">Ribosomal protein</keyword>
<evidence type="ECO:0000313" key="7">
    <source>
        <dbReference type="EMBL" id="ODN03949.1"/>
    </source>
</evidence>
<dbReference type="Pfam" id="PF00237">
    <property type="entry name" value="Ribosomal_L22"/>
    <property type="match status" value="1"/>
</dbReference>
<evidence type="ECO:0000256" key="5">
    <source>
        <dbReference type="ARBA" id="ARBA00035506"/>
    </source>
</evidence>
<evidence type="ECO:0000313" key="8">
    <source>
        <dbReference type="Proteomes" id="UP000094527"/>
    </source>
</evidence>
<accession>A0A1D2NFB8</accession>
<evidence type="ECO:0000256" key="2">
    <source>
        <dbReference type="ARBA" id="ARBA00022980"/>
    </source>
</evidence>
<dbReference type="SUPFAM" id="SSF54843">
    <property type="entry name" value="Ribosomal protein L22"/>
    <property type="match status" value="1"/>
</dbReference>
<protein>
    <recommendedName>
        <fullName evidence="4">Large ribosomal subunit protein uL22m</fullName>
    </recommendedName>
    <alternativeName>
        <fullName evidence="5">39S ribosomal protein L22, mitochondrial</fullName>
    </alternativeName>
</protein>
<dbReference type="EMBL" id="LJIJ01000059">
    <property type="protein sequence ID" value="ODN03949.1"/>
    <property type="molecule type" value="Genomic_DNA"/>
</dbReference>
<organism evidence="7 8">
    <name type="scientific">Orchesella cincta</name>
    <name type="common">Springtail</name>
    <name type="synonym">Podura cincta</name>
    <dbReference type="NCBI Taxonomy" id="48709"/>
    <lineage>
        <taxon>Eukaryota</taxon>
        <taxon>Metazoa</taxon>
        <taxon>Ecdysozoa</taxon>
        <taxon>Arthropoda</taxon>
        <taxon>Hexapoda</taxon>
        <taxon>Collembola</taxon>
        <taxon>Entomobryomorpha</taxon>
        <taxon>Entomobryoidea</taxon>
        <taxon>Orchesellidae</taxon>
        <taxon>Orchesellinae</taxon>
        <taxon>Orchesella</taxon>
    </lineage>
</organism>
<gene>
    <name evidence="7" type="ORF">Ocin01_02748</name>
</gene>
<evidence type="ECO:0000256" key="3">
    <source>
        <dbReference type="ARBA" id="ARBA00023274"/>
    </source>
</evidence>
<dbReference type="Gene3D" id="3.90.470.10">
    <property type="entry name" value="Ribosomal protein L22/L17"/>
    <property type="match status" value="1"/>
</dbReference>
<dbReference type="GO" id="GO:0005762">
    <property type="term" value="C:mitochondrial large ribosomal subunit"/>
    <property type="evidence" value="ECO:0007669"/>
    <property type="project" value="TreeGrafter"/>
</dbReference>
<comment type="similarity">
    <text evidence="1 6">Belongs to the universal ribosomal protein uL22 family.</text>
</comment>
<evidence type="ECO:0000256" key="1">
    <source>
        <dbReference type="ARBA" id="ARBA00009451"/>
    </source>
</evidence>
<dbReference type="OrthoDB" id="416470at2759"/>
<reference evidence="7 8" key="1">
    <citation type="journal article" date="2016" name="Genome Biol. Evol.">
        <title>Gene Family Evolution Reflects Adaptation to Soil Environmental Stressors in the Genome of the Collembolan Orchesella cincta.</title>
        <authorList>
            <person name="Faddeeva-Vakhrusheva A."/>
            <person name="Derks M.F."/>
            <person name="Anvar S.Y."/>
            <person name="Agamennone V."/>
            <person name="Suring W."/>
            <person name="Smit S."/>
            <person name="van Straalen N.M."/>
            <person name="Roelofs D."/>
        </authorList>
    </citation>
    <scope>NUCLEOTIDE SEQUENCE [LARGE SCALE GENOMIC DNA]</scope>
    <source>
        <tissue evidence="7">Mixed pool</tissue>
    </source>
</reference>
<dbReference type="InterPro" id="IPR036394">
    <property type="entry name" value="Ribosomal_uL22_sf"/>
</dbReference>
<name>A0A1D2NFB8_ORCCI</name>
<comment type="caution">
    <text evidence="7">The sequence shown here is derived from an EMBL/GenBank/DDBJ whole genome shotgun (WGS) entry which is preliminary data.</text>
</comment>
<dbReference type="STRING" id="48709.A0A1D2NFB8"/>
<dbReference type="PANTHER" id="PTHR13501:SF8">
    <property type="entry name" value="LARGE RIBOSOMAL SUBUNIT PROTEIN UL22M"/>
    <property type="match status" value="1"/>
</dbReference>
<dbReference type="PANTHER" id="PTHR13501">
    <property type="entry name" value="CHLOROPLAST 50S RIBOSOMAL PROTEIN L22-RELATED"/>
    <property type="match status" value="1"/>
</dbReference>
<keyword evidence="8" id="KW-1185">Reference proteome</keyword>
<dbReference type="GO" id="GO:0003735">
    <property type="term" value="F:structural constituent of ribosome"/>
    <property type="evidence" value="ECO:0007669"/>
    <property type="project" value="InterPro"/>
</dbReference>
<proteinExistence type="inferred from homology"/>
<keyword evidence="3 6" id="KW-0687">Ribonucleoprotein</keyword>